<keyword evidence="6 11" id="KW-0547">Nucleotide-binding</keyword>
<dbReference type="EC" id="2.7.7.72" evidence="11"/>
<dbReference type="InterPro" id="IPR043519">
    <property type="entry name" value="NT_sf"/>
</dbReference>
<comment type="catalytic activity">
    <reaction evidence="11">
        <text>a tRNA precursor + 2 CTP + ATP = a tRNA with a 3' CCA end + 3 diphosphate</text>
        <dbReference type="Rhea" id="RHEA:14433"/>
        <dbReference type="Rhea" id="RHEA-COMP:10465"/>
        <dbReference type="Rhea" id="RHEA-COMP:10468"/>
        <dbReference type="ChEBI" id="CHEBI:30616"/>
        <dbReference type="ChEBI" id="CHEBI:33019"/>
        <dbReference type="ChEBI" id="CHEBI:37563"/>
        <dbReference type="ChEBI" id="CHEBI:74896"/>
        <dbReference type="ChEBI" id="CHEBI:83071"/>
        <dbReference type="EC" id="2.7.7.72"/>
    </reaction>
</comment>
<comment type="similarity">
    <text evidence="11">Belongs to the tRNA nucleotidyltransferase/poly(A) polymerase family. Bacterial CCA-adding enzyme type 2 subfamily.</text>
</comment>
<feature type="binding site" evidence="11">
    <location>
        <position position="137"/>
    </location>
    <ligand>
        <name>ATP</name>
        <dbReference type="ChEBI" id="CHEBI:30616"/>
    </ligand>
</feature>
<keyword evidence="5 11" id="KW-0479">Metal-binding</keyword>
<evidence type="ECO:0000256" key="11">
    <source>
        <dbReference type="HAMAP-Rule" id="MF_01262"/>
    </source>
</evidence>
<dbReference type="InterPro" id="IPR002646">
    <property type="entry name" value="PolA_pol_head_dom"/>
</dbReference>
<dbReference type="Pfam" id="PF01743">
    <property type="entry name" value="PolyA_pol"/>
    <property type="match status" value="1"/>
</dbReference>
<evidence type="ECO:0000313" key="15">
    <source>
        <dbReference type="Proteomes" id="UP000196573"/>
    </source>
</evidence>
<evidence type="ECO:0000256" key="10">
    <source>
        <dbReference type="ARBA" id="ARBA00022884"/>
    </source>
</evidence>
<dbReference type="PANTHER" id="PTHR47545:SF1">
    <property type="entry name" value="MULTIFUNCTIONAL CCA PROTEIN"/>
    <property type="match status" value="1"/>
</dbReference>
<feature type="binding site" evidence="11">
    <location>
        <position position="11"/>
    </location>
    <ligand>
        <name>CTP</name>
        <dbReference type="ChEBI" id="CHEBI:37563"/>
    </ligand>
</feature>
<dbReference type="RefSeq" id="WP_087105774.1">
    <property type="nucleotide sequence ID" value="NZ_CBCSCN010000012.1"/>
</dbReference>
<keyword evidence="9 11" id="KW-0460">Magnesium</keyword>
<reference evidence="14 15" key="1">
    <citation type="submission" date="2017-03" db="EMBL/GenBank/DDBJ databases">
        <authorList>
            <person name="Afonso C.L."/>
            <person name="Miller P.J."/>
            <person name="Scott M.A."/>
            <person name="Spackman E."/>
            <person name="Goraichik I."/>
            <person name="Dimitrov K.M."/>
            <person name="Suarez D.L."/>
            <person name="Swayne D.E."/>
        </authorList>
    </citation>
    <scope>NUCLEOTIDE SEQUENCE [LARGE SCALE GENOMIC DNA]</scope>
    <source>
        <strain evidence="14">SB41UT1</strain>
    </source>
</reference>
<feature type="binding site" evidence="11">
    <location>
        <position position="140"/>
    </location>
    <ligand>
        <name>CTP</name>
        <dbReference type="ChEBI" id="CHEBI:37563"/>
    </ligand>
</feature>
<evidence type="ECO:0000256" key="2">
    <source>
        <dbReference type="ARBA" id="ARBA00022679"/>
    </source>
</evidence>
<feature type="binding site" evidence="11">
    <location>
        <position position="91"/>
    </location>
    <ligand>
        <name>ATP</name>
        <dbReference type="ChEBI" id="CHEBI:30616"/>
    </ligand>
</feature>
<organism evidence="14 15">
    <name type="scientific">Parendozoicomonas haliclonae</name>
    <dbReference type="NCBI Taxonomy" id="1960125"/>
    <lineage>
        <taxon>Bacteria</taxon>
        <taxon>Pseudomonadati</taxon>
        <taxon>Pseudomonadota</taxon>
        <taxon>Gammaproteobacteria</taxon>
        <taxon>Oceanospirillales</taxon>
        <taxon>Endozoicomonadaceae</taxon>
        <taxon>Parendozoicomonas</taxon>
    </lineage>
</organism>
<dbReference type="AlphaFoldDB" id="A0A1X7AE34"/>
<evidence type="ECO:0000256" key="1">
    <source>
        <dbReference type="ARBA" id="ARBA00001946"/>
    </source>
</evidence>
<evidence type="ECO:0000256" key="5">
    <source>
        <dbReference type="ARBA" id="ARBA00022723"/>
    </source>
</evidence>
<dbReference type="GO" id="GO:0004810">
    <property type="term" value="F:CCA tRNA nucleotidyltransferase activity"/>
    <property type="evidence" value="ECO:0007669"/>
    <property type="project" value="UniProtKB-UniRule"/>
</dbReference>
<evidence type="ECO:0000259" key="12">
    <source>
        <dbReference type="Pfam" id="PF01743"/>
    </source>
</evidence>
<comment type="function">
    <text evidence="11">Catalyzes the addition and repair of the essential 3'-terminal CCA sequence in tRNAs without using a nucleic acid template. Adds these three nucleotides in the order of C, C, and A to the tRNA nucleotide-73, using CTP and ATP as substrates and producing inorganic pyrophosphate. tRNA 3'-terminal CCA addition is required both for tRNA processing and repair. Also involved in tRNA surveillance by mediating tandem CCA addition to generate a CCACCA at the 3' terminus of unstable tRNAs. While stable tRNAs receive only 3'-terminal CCA, unstable tRNAs are marked with CCACCA and rapidly degraded.</text>
</comment>
<dbReference type="Gene3D" id="1.10.3090.10">
    <property type="entry name" value="cca-adding enzyme, domain 2"/>
    <property type="match status" value="1"/>
</dbReference>
<gene>
    <name evidence="11 14" type="primary">cca</name>
    <name evidence="14" type="ORF">EHSB41UT_00059</name>
</gene>
<feature type="binding site" evidence="11">
    <location>
        <position position="91"/>
    </location>
    <ligand>
        <name>CTP</name>
        <dbReference type="ChEBI" id="CHEBI:37563"/>
    </ligand>
</feature>
<dbReference type="Pfam" id="PF12627">
    <property type="entry name" value="PolyA_pol_RNAbd"/>
    <property type="match status" value="1"/>
</dbReference>
<dbReference type="CDD" id="cd05398">
    <property type="entry name" value="NT_ClassII-CCAase"/>
    <property type="match status" value="1"/>
</dbReference>
<accession>A0A1X7AE34</accession>
<dbReference type="GO" id="GO:0005524">
    <property type="term" value="F:ATP binding"/>
    <property type="evidence" value="ECO:0007669"/>
    <property type="project" value="UniProtKB-UniRule"/>
</dbReference>
<keyword evidence="15" id="KW-1185">Reference proteome</keyword>
<evidence type="ECO:0000256" key="9">
    <source>
        <dbReference type="ARBA" id="ARBA00022842"/>
    </source>
</evidence>
<evidence type="ECO:0000256" key="6">
    <source>
        <dbReference type="ARBA" id="ARBA00022741"/>
    </source>
</evidence>
<comment type="miscellaneous">
    <text evidence="11">A single active site specifically recognizes both ATP and CTP and is responsible for their addition.</text>
</comment>
<dbReference type="PANTHER" id="PTHR47545">
    <property type="entry name" value="MULTIFUNCTIONAL CCA PROTEIN"/>
    <property type="match status" value="1"/>
</dbReference>
<dbReference type="GO" id="GO:0000049">
    <property type="term" value="F:tRNA binding"/>
    <property type="evidence" value="ECO:0007669"/>
    <property type="project" value="UniProtKB-UniRule"/>
</dbReference>
<dbReference type="SUPFAM" id="SSF81301">
    <property type="entry name" value="Nucleotidyltransferase"/>
    <property type="match status" value="1"/>
</dbReference>
<evidence type="ECO:0000256" key="7">
    <source>
        <dbReference type="ARBA" id="ARBA00022800"/>
    </source>
</evidence>
<name>A0A1X7AE34_9GAMM</name>
<feature type="binding site" evidence="11">
    <location>
        <position position="140"/>
    </location>
    <ligand>
        <name>ATP</name>
        <dbReference type="ChEBI" id="CHEBI:30616"/>
    </ligand>
</feature>
<dbReference type="GO" id="GO:0001680">
    <property type="term" value="P:tRNA 3'-terminal CCA addition"/>
    <property type="evidence" value="ECO:0007669"/>
    <property type="project" value="UniProtKB-UniRule"/>
</dbReference>
<dbReference type="InterPro" id="IPR032828">
    <property type="entry name" value="PolyA_RNA-bd"/>
</dbReference>
<dbReference type="InterPro" id="IPR050124">
    <property type="entry name" value="tRNA_CCA-adding_enzyme"/>
</dbReference>
<dbReference type="OrthoDB" id="9805698at2"/>
<sequence>MKTYLVGGAVRDKLLGLPVKDRDWMVTGATPEDMTRKGFRPVGQDFPVFLHPKSNEEYALARTERKSGHGYSGFVFHTSPDISVEDDLLRRDLTINAIAEDEQGQLIDPYQGQQDLQQRILRHVSPAFREDPLRILRVARFAARFYELGFTVAEETLSLMQEMVSEGEADWLVAERVWQETTRALDSKNPEIYFQVLYQVGALQVVMPEVCALYKSTPSLNSSALQVAAIESKDTVVRFACATVAETPEQKLAKLCQRMKIPVQFKGVAIICEKVLSFWGQDTLTAEESLTLLQQTDGFRRPERFEQILDACEILAQAAGHNHSWKEYLNKSLAACKALNVQDFLQQGLKGKELADALNNARIEAIRQL</sequence>
<keyword evidence="3 11" id="KW-0819">tRNA processing</keyword>
<dbReference type="GO" id="GO:0000287">
    <property type="term" value="F:magnesium ion binding"/>
    <property type="evidence" value="ECO:0007669"/>
    <property type="project" value="UniProtKB-UniRule"/>
</dbReference>
<dbReference type="NCBIfam" id="NF008137">
    <property type="entry name" value="PRK10885.1"/>
    <property type="match status" value="1"/>
</dbReference>
<evidence type="ECO:0000256" key="4">
    <source>
        <dbReference type="ARBA" id="ARBA00022695"/>
    </source>
</evidence>
<feature type="binding site" evidence="11">
    <location>
        <position position="137"/>
    </location>
    <ligand>
        <name>CTP</name>
        <dbReference type="ChEBI" id="CHEBI:37563"/>
    </ligand>
</feature>
<protein>
    <recommendedName>
        <fullName evidence="11">CCA-adding enzyme</fullName>
        <ecNumber evidence="11">2.7.7.72</ecNumber>
    </recommendedName>
    <alternativeName>
        <fullName evidence="11">CCA tRNA nucleotidyltransferase</fullName>
    </alternativeName>
    <alternativeName>
        <fullName evidence="11">tRNA CCA-pyrophosphorylase</fullName>
    </alternativeName>
    <alternativeName>
        <fullName evidence="11">tRNA adenylyl-/cytidylyl- transferase</fullName>
    </alternativeName>
    <alternativeName>
        <fullName evidence="11">tRNA nucleotidyltransferase</fullName>
    </alternativeName>
    <alternativeName>
        <fullName evidence="11">tRNA-NT</fullName>
    </alternativeName>
</protein>
<feature type="binding site" evidence="11">
    <location>
        <position position="11"/>
    </location>
    <ligand>
        <name>ATP</name>
        <dbReference type="ChEBI" id="CHEBI:30616"/>
    </ligand>
</feature>
<dbReference type="Gene3D" id="3.30.460.10">
    <property type="entry name" value="Beta Polymerase, domain 2"/>
    <property type="match status" value="1"/>
</dbReference>
<keyword evidence="8 11" id="KW-0067">ATP-binding</keyword>
<dbReference type="PIRSF" id="PIRSF000813">
    <property type="entry name" value="CCA_bact"/>
    <property type="match status" value="1"/>
</dbReference>
<dbReference type="EMBL" id="FWPT01000001">
    <property type="protein sequence ID" value="SMA31743.1"/>
    <property type="molecule type" value="Genomic_DNA"/>
</dbReference>
<feature type="binding site" evidence="11">
    <location>
        <position position="8"/>
    </location>
    <ligand>
        <name>ATP</name>
        <dbReference type="ChEBI" id="CHEBI:30616"/>
    </ligand>
</feature>
<evidence type="ECO:0000256" key="3">
    <source>
        <dbReference type="ARBA" id="ARBA00022694"/>
    </source>
</evidence>
<keyword evidence="4 11" id="KW-0548">Nucleotidyltransferase</keyword>
<keyword evidence="2 11" id="KW-0808">Transferase</keyword>
<feature type="domain" description="tRNA nucleotidyltransferase/poly(A) polymerase RNA and SrmB- binding" evidence="13">
    <location>
        <begin position="149"/>
        <end position="211"/>
    </location>
</feature>
<evidence type="ECO:0000256" key="8">
    <source>
        <dbReference type="ARBA" id="ARBA00022840"/>
    </source>
</evidence>
<feature type="binding site" evidence="11">
    <location>
        <position position="21"/>
    </location>
    <ligand>
        <name>Mg(2+)</name>
        <dbReference type="ChEBI" id="CHEBI:18420"/>
    </ligand>
</feature>
<dbReference type="Proteomes" id="UP000196573">
    <property type="component" value="Unassembled WGS sequence"/>
</dbReference>
<comment type="catalytic activity">
    <reaction evidence="11">
        <text>a tRNA with a 3' CCA end + 2 CTP + ATP = a tRNA with a 3' CCACCA end + 3 diphosphate</text>
        <dbReference type="Rhea" id="RHEA:76235"/>
        <dbReference type="Rhea" id="RHEA-COMP:10468"/>
        <dbReference type="Rhea" id="RHEA-COMP:18655"/>
        <dbReference type="ChEBI" id="CHEBI:30616"/>
        <dbReference type="ChEBI" id="CHEBI:33019"/>
        <dbReference type="ChEBI" id="CHEBI:37563"/>
        <dbReference type="ChEBI" id="CHEBI:83071"/>
        <dbReference type="ChEBI" id="CHEBI:195187"/>
    </reaction>
</comment>
<dbReference type="GO" id="GO:0042245">
    <property type="term" value="P:RNA repair"/>
    <property type="evidence" value="ECO:0007669"/>
    <property type="project" value="UniProtKB-KW"/>
</dbReference>
<comment type="cofactor">
    <cofactor evidence="1 11">
        <name>Mg(2+)</name>
        <dbReference type="ChEBI" id="CHEBI:18420"/>
    </cofactor>
</comment>
<dbReference type="HAMAP" id="MF_01262">
    <property type="entry name" value="CCA_bact_type2"/>
    <property type="match status" value="1"/>
</dbReference>
<feature type="domain" description="Poly A polymerase head" evidence="12">
    <location>
        <begin position="3"/>
        <end position="122"/>
    </location>
</feature>
<evidence type="ECO:0000259" key="13">
    <source>
        <dbReference type="Pfam" id="PF12627"/>
    </source>
</evidence>
<feature type="binding site" evidence="11">
    <location>
        <position position="8"/>
    </location>
    <ligand>
        <name>CTP</name>
        <dbReference type="ChEBI" id="CHEBI:37563"/>
    </ligand>
</feature>
<dbReference type="GO" id="GO:0160016">
    <property type="term" value="F:CCACCA tRNA nucleotidyltransferase activity"/>
    <property type="evidence" value="ECO:0007669"/>
    <property type="project" value="RHEA"/>
</dbReference>
<dbReference type="InterPro" id="IPR012006">
    <property type="entry name" value="CCA_bact"/>
</dbReference>
<dbReference type="SUPFAM" id="SSF81891">
    <property type="entry name" value="Poly A polymerase C-terminal region-like"/>
    <property type="match status" value="1"/>
</dbReference>
<evidence type="ECO:0000313" key="14">
    <source>
        <dbReference type="EMBL" id="SMA31743.1"/>
    </source>
</evidence>
<feature type="binding site" evidence="11">
    <location>
        <position position="23"/>
    </location>
    <ligand>
        <name>Mg(2+)</name>
        <dbReference type="ChEBI" id="CHEBI:18420"/>
    </ligand>
</feature>
<proteinExistence type="inferred from homology"/>
<keyword evidence="7 11" id="KW-0692">RNA repair</keyword>
<keyword evidence="10 11" id="KW-0694">RNA-binding</keyword>